<comment type="similarity">
    <text evidence="2 6">Belongs to the synaptogyrin family.</text>
</comment>
<dbReference type="PANTHER" id="PTHR10838">
    <property type="entry name" value="SYNAPTOGYRIN"/>
    <property type="match status" value="1"/>
</dbReference>
<evidence type="ECO:0000256" key="4">
    <source>
        <dbReference type="ARBA" id="ARBA00022989"/>
    </source>
</evidence>
<comment type="subcellular location">
    <subcellularLocation>
        <location evidence="1 6">Membrane</location>
        <topology evidence="1 6">Multi-pass membrane protein</topology>
    </subcellularLocation>
</comment>
<dbReference type="InterPro" id="IPR008253">
    <property type="entry name" value="Marvel"/>
</dbReference>
<evidence type="ECO:0000256" key="1">
    <source>
        <dbReference type="ARBA" id="ARBA00004141"/>
    </source>
</evidence>
<dbReference type="PANTHER" id="PTHR10838:SF22">
    <property type="entry name" value="SYNAPTOGYRIN-4"/>
    <property type="match status" value="1"/>
</dbReference>
<evidence type="ECO:0000313" key="8">
    <source>
        <dbReference type="EMBL" id="KAJ7313983.1"/>
    </source>
</evidence>
<dbReference type="EMBL" id="JAPFRF010000012">
    <property type="protein sequence ID" value="KAJ7313983.1"/>
    <property type="molecule type" value="Genomic_DNA"/>
</dbReference>
<evidence type="ECO:0000256" key="3">
    <source>
        <dbReference type="ARBA" id="ARBA00022692"/>
    </source>
</evidence>
<accession>A0A9Q0XHN6</accession>
<dbReference type="GO" id="GO:0030672">
    <property type="term" value="C:synaptic vesicle membrane"/>
    <property type="evidence" value="ECO:0007669"/>
    <property type="project" value="TreeGrafter"/>
</dbReference>
<keyword evidence="4 6" id="KW-1133">Transmembrane helix</keyword>
<feature type="domain" description="MARVEL" evidence="7">
    <location>
        <begin position="19"/>
        <end position="169"/>
    </location>
</feature>
<reference evidence="8" key="1">
    <citation type="journal article" date="2023" name="DNA Res.">
        <title>Chromosome-level genome assembly of Phrynocephalus forsythii using third-generation DNA sequencing and Hi-C analysis.</title>
        <authorList>
            <person name="Qi Y."/>
            <person name="Zhao W."/>
            <person name="Zhao Y."/>
            <person name="Niu C."/>
            <person name="Cao S."/>
            <person name="Zhang Y."/>
        </authorList>
    </citation>
    <scope>NUCLEOTIDE SEQUENCE</scope>
    <source>
        <tissue evidence="8">Muscle</tissue>
    </source>
</reference>
<keyword evidence="3 6" id="KW-0812">Transmembrane</keyword>
<keyword evidence="9" id="KW-1185">Reference proteome</keyword>
<dbReference type="InterPro" id="IPR016579">
    <property type="entry name" value="Synaptogyrin"/>
</dbReference>
<proteinExistence type="inferred from homology"/>
<gene>
    <name evidence="8" type="ORF">JRQ81_005837</name>
</gene>
<feature type="transmembrane region" description="Helical" evidence="6">
    <location>
        <begin position="25"/>
        <end position="43"/>
    </location>
</feature>
<dbReference type="PROSITE" id="PS51225">
    <property type="entry name" value="MARVEL"/>
    <property type="match status" value="1"/>
</dbReference>
<feature type="transmembrane region" description="Helical" evidence="6">
    <location>
        <begin position="63"/>
        <end position="87"/>
    </location>
</feature>
<evidence type="ECO:0000259" key="7">
    <source>
        <dbReference type="PROSITE" id="PS51225"/>
    </source>
</evidence>
<dbReference type="PIRSF" id="PIRSF011282">
    <property type="entry name" value="Synaptogyrin"/>
    <property type="match status" value="1"/>
</dbReference>
<dbReference type="AlphaFoldDB" id="A0A9Q0XHN6"/>
<dbReference type="Proteomes" id="UP001142489">
    <property type="component" value="Unassembled WGS sequence"/>
</dbReference>
<name>A0A9Q0XHN6_9SAUR</name>
<evidence type="ECO:0000313" key="9">
    <source>
        <dbReference type="Proteomes" id="UP001142489"/>
    </source>
</evidence>
<feature type="transmembrane region" description="Helical" evidence="6">
    <location>
        <begin position="99"/>
        <end position="121"/>
    </location>
</feature>
<evidence type="ECO:0000256" key="5">
    <source>
        <dbReference type="ARBA" id="ARBA00023136"/>
    </source>
</evidence>
<sequence length="230" mass="25331">MRTVVSILKDYSDHDIVHFLTRPEIIARIIAGVFSLIIFASLVTEGYQNLITSSKLHCVLNDNGAACCYGITVGVLSFLQCLVFLGFDFYDTAITSHKFKYGILVLDVTFSTIWTCLWFVGFCFLANQWNQSAHSYLLGTSAARASIAFALLSVPCWGYLGFQALKNLWAEPPVPYKRTLDEGSVALTTLSSSTTTSLPNNMGYPENVDTASYPSTPVVPHRLTLMNTGD</sequence>
<comment type="caution">
    <text evidence="8">The sequence shown here is derived from an EMBL/GenBank/DDBJ whole genome shotgun (WGS) entry which is preliminary data.</text>
</comment>
<dbReference type="GO" id="GO:0031594">
    <property type="term" value="C:neuromuscular junction"/>
    <property type="evidence" value="ECO:0007669"/>
    <property type="project" value="TreeGrafter"/>
</dbReference>
<dbReference type="OrthoDB" id="10041611at2759"/>
<evidence type="ECO:0000256" key="2">
    <source>
        <dbReference type="ARBA" id="ARBA00010252"/>
    </source>
</evidence>
<organism evidence="8 9">
    <name type="scientific">Phrynocephalus forsythii</name>
    <dbReference type="NCBI Taxonomy" id="171643"/>
    <lineage>
        <taxon>Eukaryota</taxon>
        <taxon>Metazoa</taxon>
        <taxon>Chordata</taxon>
        <taxon>Craniata</taxon>
        <taxon>Vertebrata</taxon>
        <taxon>Euteleostomi</taxon>
        <taxon>Lepidosauria</taxon>
        <taxon>Squamata</taxon>
        <taxon>Bifurcata</taxon>
        <taxon>Unidentata</taxon>
        <taxon>Episquamata</taxon>
        <taxon>Toxicofera</taxon>
        <taxon>Iguania</taxon>
        <taxon>Acrodonta</taxon>
        <taxon>Agamidae</taxon>
        <taxon>Agaminae</taxon>
        <taxon>Phrynocephalus</taxon>
    </lineage>
</organism>
<evidence type="ECO:0000256" key="6">
    <source>
        <dbReference type="PIRNR" id="PIRNR011282"/>
    </source>
</evidence>
<protein>
    <recommendedName>
        <fullName evidence="6">Synaptogyrin</fullName>
    </recommendedName>
</protein>
<dbReference type="Pfam" id="PF01284">
    <property type="entry name" value="MARVEL"/>
    <property type="match status" value="1"/>
</dbReference>
<keyword evidence="5 6" id="KW-0472">Membrane</keyword>